<dbReference type="AlphaFoldDB" id="A0A426X2Z9"/>
<proteinExistence type="predicted"/>
<reference evidence="1 2" key="1">
    <citation type="journal article" date="2014" name="Agronomy (Basel)">
        <title>A Draft Genome Sequence for Ensete ventricosum, the Drought-Tolerant Tree Against Hunger.</title>
        <authorList>
            <person name="Harrison J."/>
            <person name="Moore K.A."/>
            <person name="Paszkiewicz K."/>
            <person name="Jones T."/>
            <person name="Grant M."/>
            <person name="Ambacheew D."/>
            <person name="Muzemil S."/>
            <person name="Studholme D.J."/>
        </authorList>
    </citation>
    <scope>NUCLEOTIDE SEQUENCE [LARGE SCALE GENOMIC DNA]</scope>
</reference>
<sequence length="60" mass="6948">MMGDLVLRKAEVSDPTWSRGKLTPNLEGPYRFVEVVREGTYTLTTMEGRVLLRTWHILNL</sequence>
<gene>
    <name evidence="1" type="ORF">B296_00044195</name>
</gene>
<organism evidence="1 2">
    <name type="scientific">Ensete ventricosum</name>
    <name type="common">Abyssinian banana</name>
    <name type="synonym">Musa ensete</name>
    <dbReference type="NCBI Taxonomy" id="4639"/>
    <lineage>
        <taxon>Eukaryota</taxon>
        <taxon>Viridiplantae</taxon>
        <taxon>Streptophyta</taxon>
        <taxon>Embryophyta</taxon>
        <taxon>Tracheophyta</taxon>
        <taxon>Spermatophyta</taxon>
        <taxon>Magnoliopsida</taxon>
        <taxon>Liliopsida</taxon>
        <taxon>Zingiberales</taxon>
        <taxon>Musaceae</taxon>
        <taxon>Ensete</taxon>
    </lineage>
</organism>
<dbReference type="Proteomes" id="UP000287651">
    <property type="component" value="Unassembled WGS sequence"/>
</dbReference>
<accession>A0A426X2Z9</accession>
<dbReference type="EMBL" id="AMZH03028085">
    <property type="protein sequence ID" value="RRT33852.1"/>
    <property type="molecule type" value="Genomic_DNA"/>
</dbReference>
<name>A0A426X2Z9_ENSVE</name>
<protein>
    <submittedName>
        <fullName evidence="1">Uncharacterized protein</fullName>
    </submittedName>
</protein>
<evidence type="ECO:0000313" key="1">
    <source>
        <dbReference type="EMBL" id="RRT33852.1"/>
    </source>
</evidence>
<comment type="caution">
    <text evidence="1">The sequence shown here is derived from an EMBL/GenBank/DDBJ whole genome shotgun (WGS) entry which is preliminary data.</text>
</comment>
<evidence type="ECO:0000313" key="2">
    <source>
        <dbReference type="Proteomes" id="UP000287651"/>
    </source>
</evidence>